<evidence type="ECO:0000313" key="3">
    <source>
        <dbReference type="Proteomes" id="UP001164705"/>
    </source>
</evidence>
<dbReference type="EMBL" id="CP113088">
    <property type="protein sequence ID" value="WAC03359.1"/>
    <property type="molecule type" value="Genomic_DNA"/>
</dbReference>
<keyword evidence="1" id="KW-0472">Membrane</keyword>
<dbReference type="Pfam" id="PF10990">
    <property type="entry name" value="DUF2809"/>
    <property type="match status" value="1"/>
</dbReference>
<keyword evidence="3" id="KW-1185">Reference proteome</keyword>
<sequence>MTLKFQSYFFAAFCTLLLLEIGIALFLKTGFIRHTVGDFLVVILLYCFIKSFLDLKIVCTALSVLFIAYGIEFLQLYNILTYLNLRGNTMAGLILGTSFSIQDLVAYALGVMCIAFIDLKISKSRQK</sequence>
<feature type="transmembrane region" description="Helical" evidence="1">
    <location>
        <begin position="91"/>
        <end position="117"/>
    </location>
</feature>
<gene>
    <name evidence="2" type="ORF">N7U66_07435</name>
</gene>
<protein>
    <submittedName>
        <fullName evidence="2">DUF2809 domain-containing protein</fullName>
    </submittedName>
</protein>
<evidence type="ECO:0000313" key="2">
    <source>
        <dbReference type="EMBL" id="WAC03359.1"/>
    </source>
</evidence>
<keyword evidence="1" id="KW-1133">Transmembrane helix</keyword>
<name>A0A9E8MZY6_9FLAO</name>
<dbReference type="Proteomes" id="UP001164705">
    <property type="component" value="Chromosome"/>
</dbReference>
<evidence type="ECO:0000256" key="1">
    <source>
        <dbReference type="SAM" id="Phobius"/>
    </source>
</evidence>
<dbReference type="KEGG" id="lnu:N7U66_07435"/>
<reference evidence="2" key="1">
    <citation type="submission" date="2022-11" db="EMBL/GenBank/DDBJ databases">
        <title>Lacinutrix neustonica HL-RS19T sp. nov., isolated from the surface microlayer sample of brackish Lake Shihwa.</title>
        <authorList>
            <person name="Choi J.Y."/>
            <person name="Hwang C.Y."/>
        </authorList>
    </citation>
    <scope>NUCLEOTIDE SEQUENCE</scope>
    <source>
        <strain evidence="2">HL-RS19</strain>
    </source>
</reference>
<organism evidence="2 3">
    <name type="scientific">Lacinutrix neustonica</name>
    <dbReference type="NCBI Taxonomy" id="2980107"/>
    <lineage>
        <taxon>Bacteria</taxon>
        <taxon>Pseudomonadati</taxon>
        <taxon>Bacteroidota</taxon>
        <taxon>Flavobacteriia</taxon>
        <taxon>Flavobacteriales</taxon>
        <taxon>Flavobacteriaceae</taxon>
        <taxon>Lacinutrix</taxon>
    </lineage>
</organism>
<dbReference type="AlphaFoldDB" id="A0A9E8MZY6"/>
<feature type="transmembrane region" description="Helical" evidence="1">
    <location>
        <begin position="39"/>
        <end position="71"/>
    </location>
</feature>
<dbReference type="RefSeq" id="WP_267677940.1">
    <property type="nucleotide sequence ID" value="NZ_CP113088.1"/>
</dbReference>
<proteinExistence type="predicted"/>
<keyword evidence="1" id="KW-0812">Transmembrane</keyword>
<dbReference type="InterPro" id="IPR021257">
    <property type="entry name" value="DUF2809"/>
</dbReference>
<accession>A0A9E8MZY6</accession>
<feature type="transmembrane region" description="Helical" evidence="1">
    <location>
        <begin position="6"/>
        <end position="27"/>
    </location>
</feature>